<dbReference type="SMART" id="SM00867">
    <property type="entry name" value="YceI"/>
    <property type="match status" value="1"/>
</dbReference>
<dbReference type="Gene3D" id="2.40.128.110">
    <property type="entry name" value="Lipid/polyisoprenoid-binding, YceI-like"/>
    <property type="match status" value="1"/>
</dbReference>
<dbReference type="PANTHER" id="PTHR34406">
    <property type="entry name" value="PROTEIN YCEI"/>
    <property type="match status" value="1"/>
</dbReference>
<dbReference type="RefSeq" id="WP_106892891.1">
    <property type="nucleotide sequence ID" value="NZ_CP027860.1"/>
</dbReference>
<dbReference type="KEGG" id="xba:C7S18_18120"/>
<feature type="signal peptide" evidence="1">
    <location>
        <begin position="1"/>
        <end position="18"/>
    </location>
</feature>
<dbReference type="InterPro" id="IPR007372">
    <property type="entry name" value="Lipid/polyisoprenoid-bd_YceI"/>
</dbReference>
<dbReference type="EMBL" id="CP027860">
    <property type="protein sequence ID" value="AVP98972.1"/>
    <property type="molecule type" value="Genomic_DNA"/>
</dbReference>
<keyword evidence="4" id="KW-1185">Reference proteome</keyword>
<keyword evidence="1" id="KW-0732">Signal</keyword>
<dbReference type="PANTHER" id="PTHR34406:SF1">
    <property type="entry name" value="PROTEIN YCEI"/>
    <property type="match status" value="1"/>
</dbReference>
<dbReference type="InterPro" id="IPR036761">
    <property type="entry name" value="TTHA0802/YceI-like_sf"/>
</dbReference>
<dbReference type="SUPFAM" id="SSF101874">
    <property type="entry name" value="YceI-like"/>
    <property type="match status" value="1"/>
</dbReference>
<reference evidence="3 4" key="2">
    <citation type="submission" date="2018-03" db="EMBL/GenBank/DDBJ databases">
        <authorList>
            <person name="Keele B.F."/>
        </authorList>
    </citation>
    <scope>NUCLEOTIDE SEQUENCE [LARGE SCALE GENOMIC DNA]</scope>
    <source>
        <strain evidence="3 4">D13</strain>
    </source>
</reference>
<gene>
    <name evidence="3" type="ORF">C7S18_18120</name>
</gene>
<evidence type="ECO:0000259" key="2">
    <source>
        <dbReference type="SMART" id="SM00867"/>
    </source>
</evidence>
<proteinExistence type="predicted"/>
<evidence type="ECO:0000256" key="1">
    <source>
        <dbReference type="SAM" id="SignalP"/>
    </source>
</evidence>
<protein>
    <submittedName>
        <fullName evidence="3">Polyisoprenoid-binding protein</fullName>
    </submittedName>
</protein>
<feature type="chain" id="PRO_5015164873" evidence="1">
    <location>
        <begin position="19"/>
        <end position="196"/>
    </location>
</feature>
<dbReference type="Pfam" id="PF04264">
    <property type="entry name" value="YceI"/>
    <property type="match status" value="1"/>
</dbReference>
<evidence type="ECO:0000313" key="4">
    <source>
        <dbReference type="Proteomes" id="UP000241074"/>
    </source>
</evidence>
<name>A0A2P1PVW9_9GAMM</name>
<sequence>MRGLASMLLLLTSSIVMATDEFRLDPVHTQLQFQVSHLGFSMSEGEFHGFDGSFEFDPDRPEDAACQISIDVASIDMDDAKWNQTMLGKDWFNVAEHPRIEFRCLGLDLPAGSTSGQLRGTLTVLGQSQPVVLDLQFNRLATHKYSQAFVAGFSAKTKIKRSDFGMTRLIPDIGDDVQISLEVEGIRKAKLRGPKK</sequence>
<evidence type="ECO:0000313" key="3">
    <source>
        <dbReference type="EMBL" id="AVP98972.1"/>
    </source>
</evidence>
<organism evidence="3 4">
    <name type="scientific">Ahniella affigens</name>
    <dbReference type="NCBI Taxonomy" id="2021234"/>
    <lineage>
        <taxon>Bacteria</taxon>
        <taxon>Pseudomonadati</taxon>
        <taxon>Pseudomonadota</taxon>
        <taxon>Gammaproteobacteria</taxon>
        <taxon>Lysobacterales</taxon>
        <taxon>Rhodanobacteraceae</taxon>
        <taxon>Ahniella</taxon>
    </lineage>
</organism>
<reference evidence="3 4" key="1">
    <citation type="submission" date="2018-03" db="EMBL/GenBank/DDBJ databases">
        <title>Ahniella affigens gen. nov., sp. nov., a gammaproteobacterium isolated from sandy soil near a stream.</title>
        <authorList>
            <person name="Ko Y."/>
            <person name="Kim J.-H."/>
        </authorList>
    </citation>
    <scope>NUCLEOTIDE SEQUENCE [LARGE SCALE GENOMIC DNA]</scope>
    <source>
        <strain evidence="3 4">D13</strain>
    </source>
</reference>
<dbReference type="AlphaFoldDB" id="A0A2P1PVW9"/>
<dbReference type="OrthoDB" id="9811006at2"/>
<dbReference type="Proteomes" id="UP000241074">
    <property type="component" value="Chromosome"/>
</dbReference>
<accession>A0A2P1PVW9</accession>
<feature type="domain" description="Lipid/polyisoprenoid-binding YceI-like" evidence="2">
    <location>
        <begin position="21"/>
        <end position="186"/>
    </location>
</feature>